<proteinExistence type="predicted"/>
<name>A0A5C5WAA3_9BACT</name>
<dbReference type="EMBL" id="SJPH01000003">
    <property type="protein sequence ID" value="TWT46562.1"/>
    <property type="molecule type" value="Genomic_DNA"/>
</dbReference>
<keyword evidence="3" id="KW-1185">Reference proteome</keyword>
<evidence type="ECO:0000256" key="1">
    <source>
        <dbReference type="SAM" id="MobiDB-lite"/>
    </source>
</evidence>
<dbReference type="AlphaFoldDB" id="A0A5C5WAA3"/>
<reference evidence="2 3" key="1">
    <citation type="submission" date="2019-02" db="EMBL/GenBank/DDBJ databases">
        <title>Deep-cultivation of Planctomycetes and their phenomic and genomic characterization uncovers novel biology.</title>
        <authorList>
            <person name="Wiegand S."/>
            <person name="Jogler M."/>
            <person name="Boedeker C."/>
            <person name="Pinto D."/>
            <person name="Vollmers J."/>
            <person name="Rivas-Marin E."/>
            <person name="Kohn T."/>
            <person name="Peeters S.H."/>
            <person name="Heuer A."/>
            <person name="Rast P."/>
            <person name="Oberbeckmann S."/>
            <person name="Bunk B."/>
            <person name="Jeske O."/>
            <person name="Meyerdierks A."/>
            <person name="Storesund J.E."/>
            <person name="Kallscheuer N."/>
            <person name="Luecker S."/>
            <person name="Lage O.M."/>
            <person name="Pohl T."/>
            <person name="Merkel B.J."/>
            <person name="Hornburger P."/>
            <person name="Mueller R.-W."/>
            <person name="Bruemmer F."/>
            <person name="Labrenz M."/>
            <person name="Spormann A.M."/>
            <person name="Op Den Camp H."/>
            <person name="Overmann J."/>
            <person name="Amann R."/>
            <person name="Jetten M.S.M."/>
            <person name="Mascher T."/>
            <person name="Medema M.H."/>
            <person name="Devos D.P."/>
            <person name="Kaster A.-K."/>
            <person name="Ovreas L."/>
            <person name="Rohde M."/>
            <person name="Galperin M.Y."/>
            <person name="Jogler C."/>
        </authorList>
    </citation>
    <scope>NUCLEOTIDE SEQUENCE [LARGE SCALE GENOMIC DNA]</scope>
    <source>
        <strain evidence="2 3">Pla111</strain>
    </source>
</reference>
<sequence>MQVSHLKIYRGPEDEAARAAKPTPSARVSDDRKRVTASVAAVLPLIADAVLSQRTWLRDFEDEEMTLSADLYEVLMAYQHFRRPVA</sequence>
<accession>A0A5C5WAA3</accession>
<feature type="region of interest" description="Disordered" evidence="1">
    <location>
        <begin position="1"/>
        <end position="31"/>
    </location>
</feature>
<protein>
    <submittedName>
        <fullName evidence="2">Uncharacterized protein</fullName>
    </submittedName>
</protein>
<evidence type="ECO:0000313" key="3">
    <source>
        <dbReference type="Proteomes" id="UP000318995"/>
    </source>
</evidence>
<comment type="caution">
    <text evidence="2">The sequence shown here is derived from an EMBL/GenBank/DDBJ whole genome shotgun (WGS) entry which is preliminary data.</text>
</comment>
<dbReference type="RefSeq" id="WP_146573175.1">
    <property type="nucleotide sequence ID" value="NZ_SJPH01000003.1"/>
</dbReference>
<gene>
    <name evidence="2" type="ORF">Pla111_16580</name>
</gene>
<dbReference type="Proteomes" id="UP000318995">
    <property type="component" value="Unassembled WGS sequence"/>
</dbReference>
<evidence type="ECO:0000313" key="2">
    <source>
        <dbReference type="EMBL" id="TWT46562.1"/>
    </source>
</evidence>
<dbReference type="OrthoDB" id="281881at2"/>
<organism evidence="2 3">
    <name type="scientific">Botrimarina hoheduenensis</name>
    <dbReference type="NCBI Taxonomy" id="2528000"/>
    <lineage>
        <taxon>Bacteria</taxon>
        <taxon>Pseudomonadati</taxon>
        <taxon>Planctomycetota</taxon>
        <taxon>Planctomycetia</taxon>
        <taxon>Pirellulales</taxon>
        <taxon>Lacipirellulaceae</taxon>
        <taxon>Botrimarina</taxon>
    </lineage>
</organism>